<reference evidence="3 4" key="1">
    <citation type="submission" date="2019-09" db="EMBL/GenBank/DDBJ databases">
        <title>Genomes of Cryomorphaceae.</title>
        <authorList>
            <person name="Bowman J.P."/>
        </authorList>
    </citation>
    <scope>NUCLEOTIDE SEQUENCE [LARGE SCALE GENOMIC DNA]</scope>
    <source>
        <strain evidence="3 4">KCTC 52047</strain>
    </source>
</reference>
<keyword evidence="2" id="KW-0732">Signal</keyword>
<evidence type="ECO:0000313" key="4">
    <source>
        <dbReference type="Proteomes" id="UP000435357"/>
    </source>
</evidence>
<dbReference type="AlphaFoldDB" id="A0A6N6M2S2"/>
<feature type="chain" id="PRO_5027067455" evidence="2">
    <location>
        <begin position="28"/>
        <end position="855"/>
    </location>
</feature>
<evidence type="ECO:0000313" key="3">
    <source>
        <dbReference type="EMBL" id="KAB1063492.1"/>
    </source>
</evidence>
<dbReference type="RefSeq" id="WP_151168997.1">
    <property type="nucleotide sequence ID" value="NZ_WACR01000008.1"/>
</dbReference>
<protein>
    <submittedName>
        <fullName evidence="3">Carboxypeptidase-like regulatory domain-containing protein</fullName>
    </submittedName>
</protein>
<dbReference type="Proteomes" id="UP000435357">
    <property type="component" value="Unassembled WGS sequence"/>
</dbReference>
<gene>
    <name evidence="3" type="ORF">F3059_10520</name>
</gene>
<dbReference type="Pfam" id="PF13715">
    <property type="entry name" value="CarbopepD_reg_2"/>
    <property type="match status" value="1"/>
</dbReference>
<evidence type="ECO:0000256" key="1">
    <source>
        <dbReference type="SAM" id="Coils"/>
    </source>
</evidence>
<proteinExistence type="predicted"/>
<comment type="caution">
    <text evidence="3">The sequence shown here is derived from an EMBL/GenBank/DDBJ whole genome shotgun (WGS) entry which is preliminary data.</text>
</comment>
<organism evidence="3 4">
    <name type="scientific">Salibacter halophilus</name>
    <dbReference type="NCBI Taxonomy" id="1803916"/>
    <lineage>
        <taxon>Bacteria</taxon>
        <taxon>Pseudomonadati</taxon>
        <taxon>Bacteroidota</taxon>
        <taxon>Flavobacteriia</taxon>
        <taxon>Flavobacteriales</taxon>
        <taxon>Salibacteraceae</taxon>
        <taxon>Salibacter</taxon>
    </lineage>
</organism>
<dbReference type="SUPFAM" id="SSF49464">
    <property type="entry name" value="Carboxypeptidase regulatory domain-like"/>
    <property type="match status" value="1"/>
</dbReference>
<dbReference type="InterPro" id="IPR008969">
    <property type="entry name" value="CarboxyPept-like_regulatory"/>
</dbReference>
<keyword evidence="1" id="KW-0175">Coiled coil</keyword>
<keyword evidence="4" id="KW-1185">Reference proteome</keyword>
<dbReference type="InterPro" id="IPR043741">
    <property type="entry name" value="DUF5686"/>
</dbReference>
<keyword evidence="3" id="KW-0378">Hydrolase</keyword>
<dbReference type="Gene3D" id="2.60.40.1120">
    <property type="entry name" value="Carboxypeptidase-like, regulatory domain"/>
    <property type="match status" value="1"/>
</dbReference>
<sequence length="855" mass="98548">MKTSLRTYLYFALTLLLVSFSASMVRAQYTFVSGTVTDAKTGEPLPFVNISFVNKNIGTTTDLNGYYEIKTQWASDKLRASFVGYKPQERMIQPGEKQEVNFELKQTAEQLKEVEIKADKKKRYRNKDNPAVILIRNVLKYRDQNRMNSENLEYLEYNKYTKDEYDLNNFTDKWTKRNSLRSFKIAFQYIDTSDMNGKPYIPILIKEKVSKVYYRSDPESEKEVVKGLKLSGFENSVFGEGVSQFLDKLGSEVDIYDNTIDLLDKSFTSPISGLGPNVYRYYITDSMMIDGVKFKELSFIPRDPQLVAFTGKMLVGDSTLNYVVKEIEMNVDSRININFLEDLRINQEFTYHDSIGWILTKDKMTVDIQPADEGLGLYNTKTVSYDDFIINKPRPDDIYSGLNNEVIADSATDRDDEFWKEMRHDTLTDQEEGIYQMADTIQSLPEFKTVANVGEFLLSGYTKAGPIDIGPITSFMSYNDVEGIRFRVGGRTNLNFHENWRFEGYGAYGLNDERWKYSGTAEYYFSKTPLTKLHLSYTDDVYQPGFDVNWSDNDNIFLSLRRGPADNMLYQQKWTAYFQKEWFIGLQNTFRVDNKNLMSSAFNDFVQFGSDYTPQGDPIDKIEPINVTELTLRTRLAINEKFVQGRFARSQIKTTAPVFTFDYTYSPPQISDYEYHKLYLSITKRFKLGIFGFSDVEIEGNKIFGAVPYPLLVIHRGNETFTYDDRSFNLMNFVEFGSDQSASIMVQHHFNGLLTSNVPFMDRLKWRAVVSAKAVMGSLSDANTDTTNTDLVVLPEEMGTLERKPYVEVSAGIENILKLFRFDIVKRLTYLDNEGVSELWGVKGYGIRGKIQISF</sequence>
<keyword evidence="3" id="KW-0645">Protease</keyword>
<feature type="signal peptide" evidence="2">
    <location>
        <begin position="1"/>
        <end position="27"/>
    </location>
</feature>
<keyword evidence="3" id="KW-0121">Carboxypeptidase</keyword>
<dbReference type="GO" id="GO:0004180">
    <property type="term" value="F:carboxypeptidase activity"/>
    <property type="evidence" value="ECO:0007669"/>
    <property type="project" value="UniProtKB-KW"/>
</dbReference>
<feature type="coiled-coil region" evidence="1">
    <location>
        <begin position="97"/>
        <end position="124"/>
    </location>
</feature>
<accession>A0A6N6M2S2</accession>
<dbReference type="Pfam" id="PF18939">
    <property type="entry name" value="DUF5686"/>
    <property type="match status" value="1"/>
</dbReference>
<name>A0A6N6M2S2_9FLAO</name>
<dbReference type="EMBL" id="WACR01000008">
    <property type="protein sequence ID" value="KAB1063492.1"/>
    <property type="molecule type" value="Genomic_DNA"/>
</dbReference>
<dbReference type="OrthoDB" id="983143at2"/>
<evidence type="ECO:0000256" key="2">
    <source>
        <dbReference type="SAM" id="SignalP"/>
    </source>
</evidence>